<dbReference type="OrthoDB" id="416786at2759"/>
<reference evidence="1" key="1">
    <citation type="submission" date="2022-07" db="EMBL/GenBank/DDBJ databases">
        <title>Phylogenomic reconstructions and comparative analyses of Kickxellomycotina fungi.</title>
        <authorList>
            <person name="Reynolds N.K."/>
            <person name="Stajich J.E."/>
            <person name="Barry K."/>
            <person name="Grigoriev I.V."/>
            <person name="Crous P."/>
            <person name="Smith M.E."/>
        </authorList>
    </citation>
    <scope>NUCLEOTIDE SEQUENCE</scope>
    <source>
        <strain evidence="1">RSA 1196</strain>
    </source>
</reference>
<sequence>MVDEVRASDQTVHTLKRPLGFMNTEQWQCLIEAQPRSGGFQCNTLPKPTSVTEPDELTEWMAGPLAFPMFGAGRIYDRYQCTMSEMLLTGFLMAWCKSLNRNIDMDVFRMYDNELVTTHWPLNTANYESQSPLRWLQLVKEVVRKAVWVDHSEPKSKHLRVLFHMVDPVMGKNVVRQYQQHLVPLLGLQWRYDLEVMTWYQHNGTVSMLIYGEFRHKVSTQRKHAMGELLECNTCTAWLPSDFPLLSFDDPEKLMVNPAHVQTVWPLSSIQQGFVIESLRDPSAYMVQIVYELQGVLDIDHYHQSWLTVGQRQDALRVQFYPEQRVQ</sequence>
<dbReference type="InterPro" id="IPR023213">
    <property type="entry name" value="CAT-like_dom_sf"/>
</dbReference>
<comment type="caution">
    <text evidence="1">The sequence shown here is derived from an EMBL/GenBank/DDBJ whole genome shotgun (WGS) entry which is preliminary data.</text>
</comment>
<keyword evidence="2" id="KW-1185">Reference proteome</keyword>
<organism evidence="1 2">
    <name type="scientific">Dispira parvispora</name>
    <dbReference type="NCBI Taxonomy" id="1520584"/>
    <lineage>
        <taxon>Eukaryota</taxon>
        <taxon>Fungi</taxon>
        <taxon>Fungi incertae sedis</taxon>
        <taxon>Zoopagomycota</taxon>
        <taxon>Kickxellomycotina</taxon>
        <taxon>Dimargaritomycetes</taxon>
        <taxon>Dimargaritales</taxon>
        <taxon>Dimargaritaceae</taxon>
        <taxon>Dispira</taxon>
    </lineage>
</organism>
<dbReference type="EMBL" id="JANBPY010003788">
    <property type="protein sequence ID" value="KAJ1950228.1"/>
    <property type="molecule type" value="Genomic_DNA"/>
</dbReference>
<proteinExistence type="predicted"/>
<dbReference type="Gene3D" id="3.30.559.10">
    <property type="entry name" value="Chloramphenicol acetyltransferase-like domain"/>
    <property type="match status" value="1"/>
</dbReference>
<gene>
    <name evidence="1" type="ORF">IWQ62_006604</name>
</gene>
<dbReference type="Proteomes" id="UP001150925">
    <property type="component" value="Unassembled WGS sequence"/>
</dbReference>
<protein>
    <submittedName>
        <fullName evidence="1">Uncharacterized protein</fullName>
    </submittedName>
</protein>
<name>A0A9W8AHG3_9FUNG</name>
<accession>A0A9W8AHG3</accession>
<dbReference type="SUPFAM" id="SSF52777">
    <property type="entry name" value="CoA-dependent acyltransferases"/>
    <property type="match status" value="1"/>
</dbReference>
<feature type="non-terminal residue" evidence="1">
    <location>
        <position position="327"/>
    </location>
</feature>
<evidence type="ECO:0000313" key="1">
    <source>
        <dbReference type="EMBL" id="KAJ1950228.1"/>
    </source>
</evidence>
<dbReference type="AlphaFoldDB" id="A0A9W8AHG3"/>
<evidence type="ECO:0000313" key="2">
    <source>
        <dbReference type="Proteomes" id="UP001150925"/>
    </source>
</evidence>